<dbReference type="RefSeq" id="WP_195130389.1">
    <property type="nucleotide sequence ID" value="NZ_JADLQX010000011.1"/>
</dbReference>
<sequence length="366" mass="40894">MVADQADAETAFRIWINAARGRRLQHKGAVIKNGPKVIKTVELSHYGSPDDGEVRKRELRFRANDTSANQAIDVDYDTSDKNTWFCENDEIEKLLAFLHSDVARTGRYQVVDVDSPGAALLGLLKTTDVDPQHLVDALMQHSDLEKIVHLLTSSERGMTAAQSAILEDRRKLVARLRELVDNPRSTETDVQRLIGSAYWIFGGRYVGVASRRALTMLDETDIPLLGADGTLHIVELKGPSIKGLIKSYRNHWIVGSPVHEATAQAMSYLRSMDEQGVVMSGTFRTELGQHYDMSRVFATVVIGHSDHYRPSEAEREVVARTLRQYTAGLSRIEVITYDQLVGSAERSVNFDREATHTRASAHDINL</sequence>
<dbReference type="EMBL" id="JADLQX010000011">
    <property type="protein sequence ID" value="MBF6299098.1"/>
    <property type="molecule type" value="Genomic_DNA"/>
</dbReference>
<accession>A0ABS0CWC3</accession>
<evidence type="ECO:0000313" key="2">
    <source>
        <dbReference type="EMBL" id="MBF6299098.1"/>
    </source>
</evidence>
<proteinExistence type="predicted"/>
<evidence type="ECO:0000259" key="1">
    <source>
        <dbReference type="Pfam" id="PF14082"/>
    </source>
</evidence>
<organism evidence="2 3">
    <name type="scientific">Nocardia amamiensis</name>
    <dbReference type="NCBI Taxonomy" id="404578"/>
    <lineage>
        <taxon>Bacteria</taxon>
        <taxon>Bacillati</taxon>
        <taxon>Actinomycetota</taxon>
        <taxon>Actinomycetes</taxon>
        <taxon>Mycobacteriales</taxon>
        <taxon>Nocardiaceae</taxon>
        <taxon>Nocardia</taxon>
    </lineage>
</organism>
<reference evidence="2 3" key="1">
    <citation type="submission" date="2020-10" db="EMBL/GenBank/DDBJ databases">
        <title>Identification of Nocardia species via Next-generation sequencing and recognition of intraspecies genetic diversity.</title>
        <authorList>
            <person name="Li P."/>
            <person name="Li P."/>
            <person name="Lu B."/>
        </authorList>
    </citation>
    <scope>NUCLEOTIDE SEQUENCE [LARGE SCALE GENOMIC DNA]</scope>
    <source>
        <strain evidence="2 3">BJ06-0157</strain>
    </source>
</reference>
<gene>
    <name evidence="2" type="ORF">IU459_16330</name>
</gene>
<evidence type="ECO:0000313" key="3">
    <source>
        <dbReference type="Proteomes" id="UP000702209"/>
    </source>
</evidence>
<dbReference type="Pfam" id="PF14082">
    <property type="entry name" value="SduA_C"/>
    <property type="match status" value="1"/>
</dbReference>
<protein>
    <submittedName>
        <fullName evidence="2">DUF4263 domain-containing protein</fullName>
    </submittedName>
</protein>
<dbReference type="InterPro" id="IPR025359">
    <property type="entry name" value="SduA_C"/>
</dbReference>
<keyword evidence="3" id="KW-1185">Reference proteome</keyword>
<name>A0ABS0CWC3_9NOCA</name>
<comment type="caution">
    <text evidence="2">The sequence shown here is derived from an EMBL/GenBank/DDBJ whole genome shotgun (WGS) entry which is preliminary data.</text>
</comment>
<dbReference type="Proteomes" id="UP000702209">
    <property type="component" value="Unassembled WGS sequence"/>
</dbReference>
<feature type="domain" description="Shedu protein SduA C-terminal" evidence="1">
    <location>
        <begin position="185"/>
        <end position="341"/>
    </location>
</feature>